<dbReference type="EMBL" id="BPLR01007942">
    <property type="protein sequence ID" value="GIY20871.1"/>
    <property type="molecule type" value="Genomic_DNA"/>
</dbReference>
<dbReference type="Proteomes" id="UP001054945">
    <property type="component" value="Unassembled WGS sequence"/>
</dbReference>
<protein>
    <submittedName>
        <fullName evidence="1">Uncharacterized protein</fullName>
    </submittedName>
</protein>
<gene>
    <name evidence="1" type="ORF">CEXT_393921</name>
</gene>
<sequence>MICWPIKEGFQSYTLEELTVGRNGRPSLCDIYVYLFSRAEWLPIKFSDVVYFRRILHDPRRHLKSAGVVNDPCQPPKAVIRGEDDAFHAHPICLKDDLLAD</sequence>
<accession>A0AAV4RJC8</accession>
<proteinExistence type="predicted"/>
<reference evidence="1 2" key="1">
    <citation type="submission" date="2021-06" db="EMBL/GenBank/DDBJ databases">
        <title>Caerostris extrusa draft genome.</title>
        <authorList>
            <person name="Kono N."/>
            <person name="Arakawa K."/>
        </authorList>
    </citation>
    <scope>NUCLEOTIDE SEQUENCE [LARGE SCALE GENOMIC DNA]</scope>
</reference>
<dbReference type="AlphaFoldDB" id="A0AAV4RJC8"/>
<evidence type="ECO:0000313" key="1">
    <source>
        <dbReference type="EMBL" id="GIY20871.1"/>
    </source>
</evidence>
<evidence type="ECO:0000313" key="2">
    <source>
        <dbReference type="Proteomes" id="UP001054945"/>
    </source>
</evidence>
<comment type="caution">
    <text evidence="1">The sequence shown here is derived from an EMBL/GenBank/DDBJ whole genome shotgun (WGS) entry which is preliminary data.</text>
</comment>
<keyword evidence="2" id="KW-1185">Reference proteome</keyword>
<name>A0AAV4RJC8_CAEEX</name>
<organism evidence="1 2">
    <name type="scientific">Caerostris extrusa</name>
    <name type="common">Bark spider</name>
    <name type="synonym">Caerostris bankana</name>
    <dbReference type="NCBI Taxonomy" id="172846"/>
    <lineage>
        <taxon>Eukaryota</taxon>
        <taxon>Metazoa</taxon>
        <taxon>Ecdysozoa</taxon>
        <taxon>Arthropoda</taxon>
        <taxon>Chelicerata</taxon>
        <taxon>Arachnida</taxon>
        <taxon>Araneae</taxon>
        <taxon>Araneomorphae</taxon>
        <taxon>Entelegynae</taxon>
        <taxon>Araneoidea</taxon>
        <taxon>Araneidae</taxon>
        <taxon>Caerostris</taxon>
    </lineage>
</organism>